<sequence length="105" mass="11751">MIKVNLPHLRRNFFLAPWRDARSWRDGGAQKQVGKAQEDEAEEVEAHRRAFAGTPSIKWLEHESESVLQSCHCPQDHPKLGKKGDVVKARVLASALQGSDAVMIP</sequence>
<evidence type="ECO:0000313" key="1">
    <source>
        <dbReference type="EMBL" id="CAE7569277.1"/>
    </source>
</evidence>
<evidence type="ECO:0000313" key="2">
    <source>
        <dbReference type="Proteomes" id="UP000604046"/>
    </source>
</evidence>
<dbReference type="Proteomes" id="UP000604046">
    <property type="component" value="Unassembled WGS sequence"/>
</dbReference>
<proteinExistence type="predicted"/>
<reference evidence="1" key="1">
    <citation type="submission" date="2021-02" db="EMBL/GenBank/DDBJ databases">
        <authorList>
            <person name="Dougan E. K."/>
            <person name="Rhodes N."/>
            <person name="Thang M."/>
            <person name="Chan C."/>
        </authorList>
    </citation>
    <scope>NUCLEOTIDE SEQUENCE</scope>
</reference>
<name>A0A812UL29_9DINO</name>
<accession>A0A812UL29</accession>
<keyword evidence="2" id="KW-1185">Reference proteome</keyword>
<gene>
    <name evidence="1" type="ORF">SNAT2548_LOCUS32370</name>
</gene>
<organism evidence="1 2">
    <name type="scientific">Symbiodinium natans</name>
    <dbReference type="NCBI Taxonomy" id="878477"/>
    <lineage>
        <taxon>Eukaryota</taxon>
        <taxon>Sar</taxon>
        <taxon>Alveolata</taxon>
        <taxon>Dinophyceae</taxon>
        <taxon>Suessiales</taxon>
        <taxon>Symbiodiniaceae</taxon>
        <taxon>Symbiodinium</taxon>
    </lineage>
</organism>
<dbReference type="EMBL" id="CAJNDS010002706">
    <property type="protein sequence ID" value="CAE7569277.1"/>
    <property type="molecule type" value="Genomic_DNA"/>
</dbReference>
<protein>
    <submittedName>
        <fullName evidence="1">Uncharacterized protein</fullName>
    </submittedName>
</protein>
<dbReference type="AlphaFoldDB" id="A0A812UL29"/>
<comment type="caution">
    <text evidence="1">The sequence shown here is derived from an EMBL/GenBank/DDBJ whole genome shotgun (WGS) entry which is preliminary data.</text>
</comment>